<dbReference type="Gene3D" id="3.30.559.10">
    <property type="entry name" value="Chloramphenicol acetyltransferase-like domain"/>
    <property type="match status" value="1"/>
</dbReference>
<dbReference type="AlphaFoldDB" id="A0A426TR43"/>
<dbReference type="SUPFAM" id="SSF52777">
    <property type="entry name" value="CoA-dependent acyltransferases"/>
    <property type="match status" value="1"/>
</dbReference>
<organism evidence="5 6">
    <name type="scientific">Candidatus Viridilinea halotolerans</name>
    <dbReference type="NCBI Taxonomy" id="2491704"/>
    <lineage>
        <taxon>Bacteria</taxon>
        <taxon>Bacillati</taxon>
        <taxon>Chloroflexota</taxon>
        <taxon>Chloroflexia</taxon>
        <taxon>Chloroflexales</taxon>
        <taxon>Chloroflexineae</taxon>
        <taxon>Oscillochloridaceae</taxon>
        <taxon>Candidatus Viridilinea</taxon>
    </lineage>
</organism>
<keyword evidence="3" id="KW-0012">Acyltransferase</keyword>
<dbReference type="InterPro" id="IPR023213">
    <property type="entry name" value="CAT-like_dom_sf"/>
</dbReference>
<accession>A0A426TR43</accession>
<dbReference type="PANTHER" id="PTHR43178">
    <property type="entry name" value="DIHYDROLIPOAMIDE ACETYLTRANSFERASE COMPONENT OF PYRUVATE DEHYDROGENASE COMPLEX"/>
    <property type="match status" value="1"/>
</dbReference>
<proteinExistence type="predicted"/>
<dbReference type="Pfam" id="PF00198">
    <property type="entry name" value="2-oxoacid_dh"/>
    <property type="match status" value="2"/>
</dbReference>
<comment type="cofactor">
    <cofactor evidence="1">
        <name>(R)-lipoate</name>
        <dbReference type="ChEBI" id="CHEBI:83088"/>
    </cofactor>
</comment>
<dbReference type="PANTHER" id="PTHR43178:SF5">
    <property type="entry name" value="LIPOAMIDE ACYLTRANSFERASE COMPONENT OF BRANCHED-CHAIN ALPHA-KETO ACID DEHYDROGENASE COMPLEX, MITOCHONDRIAL"/>
    <property type="match status" value="1"/>
</dbReference>
<dbReference type="GO" id="GO:0005737">
    <property type="term" value="C:cytoplasm"/>
    <property type="evidence" value="ECO:0007669"/>
    <property type="project" value="TreeGrafter"/>
</dbReference>
<evidence type="ECO:0000313" key="6">
    <source>
        <dbReference type="Proteomes" id="UP000280307"/>
    </source>
</evidence>
<feature type="domain" description="2-oxoacid dehydrogenase acyltransferase catalytic" evidence="4">
    <location>
        <begin position="41"/>
        <end position="142"/>
    </location>
</feature>
<dbReference type="GO" id="GO:0031405">
    <property type="term" value="F:lipoic acid binding"/>
    <property type="evidence" value="ECO:0007669"/>
    <property type="project" value="TreeGrafter"/>
</dbReference>
<reference evidence="5 6" key="1">
    <citation type="submission" date="2018-12" db="EMBL/GenBank/DDBJ databases">
        <title>Genome Sequence of Candidatus Viridilinea halotolerans isolated from saline sulfide-rich spring.</title>
        <authorList>
            <person name="Grouzdev D.S."/>
            <person name="Burganskaya E.I."/>
            <person name="Krutkina M.S."/>
            <person name="Sukhacheva M.V."/>
            <person name="Gorlenko V.M."/>
        </authorList>
    </citation>
    <scope>NUCLEOTIDE SEQUENCE [LARGE SCALE GENOMIC DNA]</scope>
    <source>
        <strain evidence="5">Chok-6</strain>
    </source>
</reference>
<evidence type="ECO:0000313" key="5">
    <source>
        <dbReference type="EMBL" id="RRR65835.1"/>
    </source>
</evidence>
<comment type="caution">
    <text evidence="5">The sequence shown here is derived from an EMBL/GenBank/DDBJ whole genome shotgun (WGS) entry which is preliminary data.</text>
</comment>
<dbReference type="EMBL" id="RSAS01000910">
    <property type="protein sequence ID" value="RRR65835.1"/>
    <property type="molecule type" value="Genomic_DNA"/>
</dbReference>
<sequence>MPPKNRAPHQQIPYPRMRLPMVDGGRLGRRKHTVHGLLEVDVTAARQALRSHQAQTGAALSFTAFVLACLGQALDAHRAMHAYRDWRNQLIMFDDVDVNTLVEVEVAGRRSIRPAILRAVNTKSVATIHHELRSFQGSAEQSREAQFLRRFVRLPGFARRLFYAVLFSNPHLVKQYFGTVALSSLGMFGNGGFWGLPVPNHTLQFTLGGIATKPGVVDGQIAIREYLSVTVSFDHDIVDGAPATRFVEDWRQLVEGCVGL</sequence>
<feature type="domain" description="2-oxoacid dehydrogenase acyltransferase catalytic" evidence="4">
    <location>
        <begin position="178"/>
        <end position="255"/>
    </location>
</feature>
<keyword evidence="2" id="KW-0808">Transferase</keyword>
<dbReference type="InterPro" id="IPR001078">
    <property type="entry name" value="2-oxoacid_DH_actylTfrase"/>
</dbReference>
<dbReference type="Proteomes" id="UP000280307">
    <property type="component" value="Unassembled WGS sequence"/>
</dbReference>
<evidence type="ECO:0000256" key="2">
    <source>
        <dbReference type="ARBA" id="ARBA00022679"/>
    </source>
</evidence>
<dbReference type="InterPro" id="IPR050743">
    <property type="entry name" value="2-oxoacid_DH_E2_comp"/>
</dbReference>
<evidence type="ECO:0000259" key="4">
    <source>
        <dbReference type="Pfam" id="PF00198"/>
    </source>
</evidence>
<name>A0A426TR43_9CHLR</name>
<protein>
    <submittedName>
        <fullName evidence="5">Dehydrogenase</fullName>
    </submittedName>
</protein>
<evidence type="ECO:0000256" key="1">
    <source>
        <dbReference type="ARBA" id="ARBA00001938"/>
    </source>
</evidence>
<dbReference type="GO" id="GO:0016407">
    <property type="term" value="F:acetyltransferase activity"/>
    <property type="evidence" value="ECO:0007669"/>
    <property type="project" value="TreeGrafter"/>
</dbReference>
<evidence type="ECO:0000256" key="3">
    <source>
        <dbReference type="ARBA" id="ARBA00023315"/>
    </source>
</evidence>
<gene>
    <name evidence="5" type="ORF">EI684_21985</name>
</gene>